<evidence type="ECO:0000256" key="2">
    <source>
        <dbReference type="ARBA" id="ARBA00022448"/>
    </source>
</evidence>
<dbReference type="GO" id="GO:0042597">
    <property type="term" value="C:periplasmic space"/>
    <property type="evidence" value="ECO:0007669"/>
    <property type="project" value="UniProtKB-SubCell"/>
</dbReference>
<keyword evidence="7" id="KW-1185">Reference proteome</keyword>
<dbReference type="PANTHER" id="PTHR30222:SF17">
    <property type="entry name" value="SPERMIDINE_PUTRESCINE-BINDING PERIPLASMIC PROTEIN"/>
    <property type="match status" value="1"/>
</dbReference>
<comment type="caution">
    <text evidence="6">The sequence shown here is derived from an EMBL/GenBank/DDBJ whole genome shotgun (WGS) entry which is preliminary data.</text>
</comment>
<keyword evidence="3 5" id="KW-0732">Signal</keyword>
<dbReference type="Proteomes" id="UP000271031">
    <property type="component" value="Unassembled WGS sequence"/>
</dbReference>
<dbReference type="InterPro" id="IPR006059">
    <property type="entry name" value="SBP"/>
</dbReference>
<name>A0A3M8DQP2_9BACL</name>
<accession>A0A3M8DQP2</accession>
<keyword evidence="2" id="KW-0813">Transport</keyword>
<dbReference type="GO" id="GO:0019808">
    <property type="term" value="F:polyamine binding"/>
    <property type="evidence" value="ECO:0007669"/>
    <property type="project" value="InterPro"/>
</dbReference>
<dbReference type="OrthoDB" id="9769319at2"/>
<dbReference type="EMBL" id="RHHQ01000008">
    <property type="protein sequence ID" value="RNB89761.1"/>
    <property type="molecule type" value="Genomic_DNA"/>
</dbReference>
<feature type="chain" id="PRO_5038596418" evidence="5">
    <location>
        <begin position="23"/>
        <end position="370"/>
    </location>
</feature>
<proteinExistence type="predicted"/>
<organism evidence="6 7">
    <name type="scientific">Brevibacillus fluminis</name>
    <dbReference type="NCBI Taxonomy" id="511487"/>
    <lineage>
        <taxon>Bacteria</taxon>
        <taxon>Bacillati</taxon>
        <taxon>Bacillota</taxon>
        <taxon>Bacilli</taxon>
        <taxon>Bacillales</taxon>
        <taxon>Paenibacillaceae</taxon>
        <taxon>Brevibacillus</taxon>
    </lineage>
</organism>
<evidence type="ECO:0000256" key="3">
    <source>
        <dbReference type="ARBA" id="ARBA00022729"/>
    </source>
</evidence>
<evidence type="ECO:0000313" key="6">
    <source>
        <dbReference type="EMBL" id="RNB89761.1"/>
    </source>
</evidence>
<dbReference type="AlphaFoldDB" id="A0A3M8DQP2"/>
<dbReference type="Pfam" id="PF13416">
    <property type="entry name" value="SBP_bac_8"/>
    <property type="match status" value="1"/>
</dbReference>
<evidence type="ECO:0000256" key="1">
    <source>
        <dbReference type="ARBA" id="ARBA00004418"/>
    </source>
</evidence>
<protein>
    <submittedName>
        <fullName evidence="6">Extracellular solute-binding protein</fullName>
    </submittedName>
</protein>
<dbReference type="RefSeq" id="WP_122918015.1">
    <property type="nucleotide sequence ID" value="NZ_RHHQ01000008.1"/>
</dbReference>
<sequence>MRARRKWGIGVAILSLLTLSVAGCGGSSEGASGKKTQISVLGWEGYADPSFIKDFEAKYNVEVSATYAGSTDEIIAKMKGGGGSVYDLIIASSDVAKALNDSNLLDSINLEHISNYKDIAEPLKQVNTKKADGSLYGIPMAWGPNTLIYDADVLKEEPTSWSVLWDPQYKGKVAVWDEISTLYISAQKDGIGSLDSAKPDELYSMTPEQLQKVKADMLALKPNIRKYWATGGELNDLYANKEIVISNGWPLTTHTLQKMGRNIKETIPKEGTSGWIDLLMITKDSPNKEMAEKLLDFLISPETLKKFNDVTNYYVSNPQAAKFMDADQMKRNMLDNPDTYNQMMKKINFWQFVPDRNRYNEVWNEVKAGQ</sequence>
<dbReference type="GO" id="GO:0015846">
    <property type="term" value="P:polyamine transport"/>
    <property type="evidence" value="ECO:0007669"/>
    <property type="project" value="InterPro"/>
</dbReference>
<dbReference type="PRINTS" id="PR00909">
    <property type="entry name" value="SPERMDNBNDNG"/>
</dbReference>
<comment type="subcellular location">
    <subcellularLocation>
        <location evidence="1">Periplasm</location>
    </subcellularLocation>
</comment>
<dbReference type="PROSITE" id="PS51257">
    <property type="entry name" value="PROKAR_LIPOPROTEIN"/>
    <property type="match status" value="1"/>
</dbReference>
<keyword evidence="4" id="KW-0574">Periplasm</keyword>
<feature type="signal peptide" evidence="5">
    <location>
        <begin position="1"/>
        <end position="22"/>
    </location>
</feature>
<evidence type="ECO:0000256" key="5">
    <source>
        <dbReference type="SAM" id="SignalP"/>
    </source>
</evidence>
<gene>
    <name evidence="6" type="ORF">EDM56_11370</name>
</gene>
<evidence type="ECO:0000313" key="7">
    <source>
        <dbReference type="Proteomes" id="UP000271031"/>
    </source>
</evidence>
<reference evidence="6 7" key="1">
    <citation type="submission" date="2018-10" db="EMBL/GenBank/DDBJ databases">
        <title>Phylogenomics of Brevibacillus.</title>
        <authorList>
            <person name="Dunlap C."/>
        </authorList>
    </citation>
    <scope>NUCLEOTIDE SEQUENCE [LARGE SCALE GENOMIC DNA]</scope>
    <source>
        <strain evidence="6 7">JCM 15716</strain>
    </source>
</reference>
<evidence type="ECO:0000256" key="4">
    <source>
        <dbReference type="ARBA" id="ARBA00022764"/>
    </source>
</evidence>
<dbReference type="InterPro" id="IPR001188">
    <property type="entry name" value="Sperm_putr-bd"/>
</dbReference>
<dbReference type="Gene3D" id="3.40.190.10">
    <property type="entry name" value="Periplasmic binding protein-like II"/>
    <property type="match status" value="2"/>
</dbReference>
<dbReference type="SUPFAM" id="SSF53850">
    <property type="entry name" value="Periplasmic binding protein-like II"/>
    <property type="match status" value="1"/>
</dbReference>
<dbReference type="PANTHER" id="PTHR30222">
    <property type="entry name" value="SPERMIDINE/PUTRESCINE-BINDING PERIPLASMIC PROTEIN"/>
    <property type="match status" value="1"/>
</dbReference>